<protein>
    <submittedName>
        <fullName evidence="2">Uncharacterized protein</fullName>
    </submittedName>
</protein>
<proteinExistence type="predicted"/>
<keyword evidence="3" id="KW-1185">Reference proteome</keyword>
<reference evidence="2 3" key="1">
    <citation type="submission" date="2023-09" db="EMBL/GenBank/DDBJ databases">
        <authorList>
            <person name="Rey-Velasco X."/>
        </authorList>
    </citation>
    <scope>NUCLEOTIDE SEQUENCE [LARGE SCALE GENOMIC DNA]</scope>
    <source>
        <strain evidence="2 3">F117</strain>
    </source>
</reference>
<keyword evidence="1" id="KW-0812">Transmembrane</keyword>
<evidence type="ECO:0000256" key="1">
    <source>
        <dbReference type="SAM" id="Phobius"/>
    </source>
</evidence>
<evidence type="ECO:0000313" key="2">
    <source>
        <dbReference type="EMBL" id="MDT0677169.1"/>
    </source>
</evidence>
<dbReference type="RefSeq" id="WP_311503506.1">
    <property type="nucleotide sequence ID" value="NZ_JAVRHK010000007.1"/>
</dbReference>
<keyword evidence="1" id="KW-0472">Membrane</keyword>
<comment type="caution">
    <text evidence="2">The sequence shown here is derived from an EMBL/GenBank/DDBJ whole genome shotgun (WGS) entry which is preliminary data.</text>
</comment>
<accession>A0ABU3D6N5</accession>
<gene>
    <name evidence="2" type="ORF">RM539_11305</name>
</gene>
<dbReference type="EMBL" id="JAVRHK010000007">
    <property type="protein sequence ID" value="MDT0677169.1"/>
    <property type="molecule type" value="Genomic_DNA"/>
</dbReference>
<evidence type="ECO:0000313" key="3">
    <source>
        <dbReference type="Proteomes" id="UP001262582"/>
    </source>
</evidence>
<dbReference type="Proteomes" id="UP001262582">
    <property type="component" value="Unassembled WGS sequence"/>
</dbReference>
<organism evidence="2 3">
    <name type="scientific">Autumnicola musiva</name>
    <dbReference type="NCBI Taxonomy" id="3075589"/>
    <lineage>
        <taxon>Bacteria</taxon>
        <taxon>Pseudomonadati</taxon>
        <taxon>Bacteroidota</taxon>
        <taxon>Flavobacteriia</taxon>
        <taxon>Flavobacteriales</taxon>
        <taxon>Flavobacteriaceae</taxon>
        <taxon>Autumnicola</taxon>
    </lineage>
</organism>
<feature type="transmembrane region" description="Helical" evidence="1">
    <location>
        <begin position="12"/>
        <end position="30"/>
    </location>
</feature>
<name>A0ABU3D6N5_9FLAO</name>
<sequence>MSRYAITYISRFLISFFLSAPLFQTYHMVFVEHPGLDKVQGYQFGELTTGHLCQHYLPGEYKGWLFFASKEKTPVPLVSKKPEILEYRISLYPGDTITYYLRGPPVNPDCKV</sequence>
<keyword evidence="1" id="KW-1133">Transmembrane helix</keyword>